<reference evidence="3" key="3">
    <citation type="submission" date="2020-12" db="UniProtKB">
        <authorList>
            <consortium name="EnsemblPlants"/>
        </authorList>
    </citation>
    <scope>IDENTIFICATION</scope>
</reference>
<organism evidence="2">
    <name type="scientific">Physcomitrium patens</name>
    <name type="common">Spreading-leaved earth moss</name>
    <name type="synonym">Physcomitrella patens</name>
    <dbReference type="NCBI Taxonomy" id="3218"/>
    <lineage>
        <taxon>Eukaryota</taxon>
        <taxon>Viridiplantae</taxon>
        <taxon>Streptophyta</taxon>
        <taxon>Embryophyta</taxon>
        <taxon>Bryophyta</taxon>
        <taxon>Bryophytina</taxon>
        <taxon>Bryopsida</taxon>
        <taxon>Funariidae</taxon>
        <taxon>Funariales</taxon>
        <taxon>Funariaceae</taxon>
        <taxon>Physcomitrium</taxon>
    </lineage>
</organism>
<proteinExistence type="predicted"/>
<evidence type="ECO:0000313" key="2">
    <source>
        <dbReference type="EMBL" id="PNR45818.1"/>
    </source>
</evidence>
<dbReference type="EnsemblPlants" id="Pp3c11_25868V3.2">
    <property type="protein sequence ID" value="PAC:32957879.CDS.1"/>
    <property type="gene ID" value="Pp3c11_25868"/>
</dbReference>
<dbReference type="EMBL" id="ABEU02000011">
    <property type="protein sequence ID" value="PNR45818.1"/>
    <property type="molecule type" value="Genomic_DNA"/>
</dbReference>
<dbReference type="Gramene" id="Pp3c11_25868V3.3">
    <property type="protein sequence ID" value="PAC:32957880.CDS.1"/>
    <property type="gene ID" value="Pp3c11_25868"/>
</dbReference>
<dbReference type="AlphaFoldDB" id="A0A2K1JWB3"/>
<name>A0A2K1JWB3_PHYPA</name>
<evidence type="ECO:0000313" key="3">
    <source>
        <dbReference type="EnsemblPlants" id="PAC:32957878.CDS.1"/>
    </source>
</evidence>
<gene>
    <name evidence="2" type="ORF">PHYPA_015589</name>
</gene>
<reference evidence="2 4" key="1">
    <citation type="journal article" date="2008" name="Science">
        <title>The Physcomitrella genome reveals evolutionary insights into the conquest of land by plants.</title>
        <authorList>
            <person name="Rensing S."/>
            <person name="Lang D."/>
            <person name="Zimmer A."/>
            <person name="Terry A."/>
            <person name="Salamov A."/>
            <person name="Shapiro H."/>
            <person name="Nishiyama T."/>
            <person name="Perroud P.-F."/>
            <person name="Lindquist E."/>
            <person name="Kamisugi Y."/>
            <person name="Tanahashi T."/>
            <person name="Sakakibara K."/>
            <person name="Fujita T."/>
            <person name="Oishi K."/>
            <person name="Shin-I T."/>
            <person name="Kuroki Y."/>
            <person name="Toyoda A."/>
            <person name="Suzuki Y."/>
            <person name="Hashimoto A."/>
            <person name="Yamaguchi K."/>
            <person name="Sugano A."/>
            <person name="Kohara Y."/>
            <person name="Fujiyama A."/>
            <person name="Anterola A."/>
            <person name="Aoki S."/>
            <person name="Ashton N."/>
            <person name="Barbazuk W.B."/>
            <person name="Barker E."/>
            <person name="Bennetzen J."/>
            <person name="Bezanilla M."/>
            <person name="Blankenship R."/>
            <person name="Cho S.H."/>
            <person name="Dutcher S."/>
            <person name="Estelle M."/>
            <person name="Fawcett J.A."/>
            <person name="Gundlach H."/>
            <person name="Hanada K."/>
            <person name="Heyl A."/>
            <person name="Hicks K.A."/>
            <person name="Hugh J."/>
            <person name="Lohr M."/>
            <person name="Mayer K."/>
            <person name="Melkozernov A."/>
            <person name="Murata T."/>
            <person name="Nelson D."/>
            <person name="Pils B."/>
            <person name="Prigge M."/>
            <person name="Reiss B."/>
            <person name="Renner T."/>
            <person name="Rombauts S."/>
            <person name="Rushton P."/>
            <person name="Sanderfoot A."/>
            <person name="Schween G."/>
            <person name="Shiu S.-H."/>
            <person name="Stueber K."/>
            <person name="Theodoulou F.L."/>
            <person name="Tu H."/>
            <person name="Van de Peer Y."/>
            <person name="Verrier P.J."/>
            <person name="Waters E."/>
            <person name="Wood A."/>
            <person name="Yang L."/>
            <person name="Cove D."/>
            <person name="Cuming A."/>
            <person name="Hasebe M."/>
            <person name="Lucas S."/>
            <person name="Mishler D.B."/>
            <person name="Reski R."/>
            <person name="Grigoriev I."/>
            <person name="Quatrano R.S."/>
            <person name="Boore J.L."/>
        </authorList>
    </citation>
    <scope>NUCLEOTIDE SEQUENCE [LARGE SCALE GENOMIC DNA]</scope>
    <source>
        <strain evidence="3 4">cv. Gransden 2004</strain>
    </source>
</reference>
<dbReference type="InParanoid" id="A0A2K1JWB3"/>
<evidence type="ECO:0000256" key="1">
    <source>
        <dbReference type="SAM" id="SignalP"/>
    </source>
</evidence>
<dbReference type="EnsemblPlants" id="Pp3c11_25868V3.3">
    <property type="protein sequence ID" value="PAC:32957880.CDS.1"/>
    <property type="gene ID" value="Pp3c11_25868"/>
</dbReference>
<protein>
    <submittedName>
        <fullName evidence="2 3">Uncharacterized protein</fullName>
    </submittedName>
</protein>
<sequence length="149" mass="17078">MWSNFFHIKMYTLFAILHSAESQFEGRLEVNICTLDVTRKESLDCEQNSLLETVHVGFRFEALAGELDREGTLHPQSRCINNDRDTRRGRIDRVCLTSSLVHAQSAACTKFGSLGKLLEAVQEDVRTFQFPPPTPQILQKLRQLHSLEF</sequence>
<accession>A0A2K1JWB3</accession>
<keyword evidence="4" id="KW-1185">Reference proteome</keyword>
<dbReference type="Gramene" id="Pp3c11_25868V3.2">
    <property type="protein sequence ID" value="PAC:32957879.CDS.1"/>
    <property type="gene ID" value="Pp3c11_25868"/>
</dbReference>
<reference evidence="2 4" key="2">
    <citation type="journal article" date="2018" name="Plant J.">
        <title>The Physcomitrella patens chromosome-scale assembly reveals moss genome structure and evolution.</title>
        <authorList>
            <person name="Lang D."/>
            <person name="Ullrich K.K."/>
            <person name="Murat F."/>
            <person name="Fuchs J."/>
            <person name="Jenkins J."/>
            <person name="Haas F.B."/>
            <person name="Piednoel M."/>
            <person name="Gundlach H."/>
            <person name="Van Bel M."/>
            <person name="Meyberg R."/>
            <person name="Vives C."/>
            <person name="Morata J."/>
            <person name="Symeonidi A."/>
            <person name="Hiss M."/>
            <person name="Muchero W."/>
            <person name="Kamisugi Y."/>
            <person name="Saleh O."/>
            <person name="Blanc G."/>
            <person name="Decker E.L."/>
            <person name="van Gessel N."/>
            <person name="Grimwood J."/>
            <person name="Hayes R.D."/>
            <person name="Graham S.W."/>
            <person name="Gunter L.E."/>
            <person name="McDaniel S.F."/>
            <person name="Hoernstein S.N.W."/>
            <person name="Larsson A."/>
            <person name="Li F.W."/>
            <person name="Perroud P.F."/>
            <person name="Phillips J."/>
            <person name="Ranjan P."/>
            <person name="Rokshar D.S."/>
            <person name="Rothfels C.J."/>
            <person name="Schneider L."/>
            <person name="Shu S."/>
            <person name="Stevenson D.W."/>
            <person name="Thummler F."/>
            <person name="Tillich M."/>
            <person name="Villarreal Aguilar J.C."/>
            <person name="Widiez T."/>
            <person name="Wong G.K."/>
            <person name="Wymore A."/>
            <person name="Zhang Y."/>
            <person name="Zimmer A.D."/>
            <person name="Quatrano R.S."/>
            <person name="Mayer K.F.X."/>
            <person name="Goodstein D."/>
            <person name="Casacuberta J.M."/>
            <person name="Vandepoele K."/>
            <person name="Reski R."/>
            <person name="Cuming A.C."/>
            <person name="Tuskan G.A."/>
            <person name="Maumus F."/>
            <person name="Salse J."/>
            <person name="Schmutz J."/>
            <person name="Rensing S.A."/>
        </authorList>
    </citation>
    <scope>NUCLEOTIDE SEQUENCE [LARGE SCALE GENOMIC DNA]</scope>
    <source>
        <strain evidence="3 4">cv. Gransden 2004</strain>
    </source>
</reference>
<evidence type="ECO:0000313" key="4">
    <source>
        <dbReference type="Proteomes" id="UP000006727"/>
    </source>
</evidence>
<feature type="chain" id="PRO_5036042943" evidence="1">
    <location>
        <begin position="23"/>
        <end position="149"/>
    </location>
</feature>
<dbReference type="EnsemblPlants" id="Pp3c11_25868V3.1">
    <property type="protein sequence ID" value="PAC:32957878.CDS.1"/>
    <property type="gene ID" value="Pp3c11_25868"/>
</dbReference>
<feature type="signal peptide" evidence="1">
    <location>
        <begin position="1"/>
        <end position="22"/>
    </location>
</feature>
<dbReference type="Gramene" id="Pp3c11_25868V3.1">
    <property type="protein sequence ID" value="PAC:32957878.CDS.1"/>
    <property type="gene ID" value="Pp3c11_25868"/>
</dbReference>
<keyword evidence="1" id="KW-0732">Signal</keyword>
<dbReference type="Proteomes" id="UP000006727">
    <property type="component" value="Chromosome 11"/>
</dbReference>